<dbReference type="PROSITE" id="PS51186">
    <property type="entry name" value="GNAT"/>
    <property type="match status" value="1"/>
</dbReference>
<protein>
    <submittedName>
        <fullName evidence="2 3">Acetyltransferase</fullName>
    </submittedName>
</protein>
<gene>
    <name evidence="2" type="ORF">BES08_20845</name>
    <name evidence="3" type="ORF">BV97_03873</name>
</gene>
<dbReference type="RefSeq" id="WP_036527961.1">
    <property type="nucleotide sequence ID" value="NZ_CP017076.1"/>
</dbReference>
<feature type="domain" description="N-acetyltransferase" evidence="1">
    <location>
        <begin position="12"/>
        <end position="180"/>
    </location>
</feature>
<dbReference type="OrthoDB" id="9801656at2"/>
<dbReference type="Proteomes" id="UP000094626">
    <property type="component" value="Plasmid pSA1"/>
</dbReference>
<reference evidence="2" key="2">
    <citation type="submission" date="2016-08" db="EMBL/GenBank/DDBJ databases">
        <authorList>
            <person name="Seilhamer J.J."/>
        </authorList>
    </citation>
    <scope>NUCLEOTIDE SEQUENCE [LARGE SCALE GENOMIC DNA]</scope>
    <source>
        <strain evidence="2">SA1</strain>
        <plasmid evidence="2">pSA1</plasmid>
    </source>
</reference>
<evidence type="ECO:0000313" key="2">
    <source>
        <dbReference type="EMBL" id="AOR79308.1"/>
    </source>
</evidence>
<dbReference type="GO" id="GO:0016747">
    <property type="term" value="F:acyltransferase activity, transferring groups other than amino-acyl groups"/>
    <property type="evidence" value="ECO:0007669"/>
    <property type="project" value="InterPro"/>
</dbReference>
<dbReference type="InterPro" id="IPR016181">
    <property type="entry name" value="Acyl_CoA_acyltransferase"/>
</dbReference>
<dbReference type="AlphaFoldDB" id="A0A031JPK2"/>
<evidence type="ECO:0000313" key="5">
    <source>
        <dbReference type="Proteomes" id="UP000094626"/>
    </source>
</evidence>
<dbReference type="KEGG" id="nre:BES08_20845"/>
<dbReference type="Proteomes" id="UP000024329">
    <property type="component" value="Unassembled WGS sequence"/>
</dbReference>
<sequence length="180" mass="20132">MDRQPVLEGDRLTLRPLLEADWDALFAVASDPDIWAVHPSHDRWQEPVFRGFFDEALAGGGALAILDRENGAIVGSSRYGAPEVEQPGEIEIGWTFLARRYWGGGYNAEFKRMMLAHALQHFERVIFQVGADNVISRKAMANIGGRLVEGRSRSYERCGVMVEHVIFEITRESFTAGPLA</sequence>
<dbReference type="Gene3D" id="3.40.630.30">
    <property type="match status" value="1"/>
</dbReference>
<dbReference type="eggNOG" id="COG1670">
    <property type="taxonomic scope" value="Bacteria"/>
</dbReference>
<dbReference type="InterPro" id="IPR000182">
    <property type="entry name" value="GNAT_dom"/>
</dbReference>
<reference evidence="3 4" key="1">
    <citation type="submission" date="2014-03" db="EMBL/GenBank/DDBJ databases">
        <title>Whole genome sequence of Novosphingobium resinovorum KF1.</title>
        <authorList>
            <person name="Gan H.M."/>
            <person name="Gan H.Y."/>
            <person name="Chew T.H."/>
            <person name="Savka M.A."/>
        </authorList>
    </citation>
    <scope>NUCLEOTIDE SEQUENCE [LARGE SCALE GENOMIC DNA]</scope>
    <source>
        <strain evidence="3 4">KF1</strain>
    </source>
</reference>
<keyword evidence="5" id="KW-1185">Reference proteome</keyword>
<dbReference type="PATRIC" id="fig|158500.4.peg.3946"/>
<dbReference type="PANTHER" id="PTHR43610">
    <property type="entry name" value="BLL6696 PROTEIN"/>
    <property type="match status" value="1"/>
</dbReference>
<evidence type="ECO:0000259" key="1">
    <source>
        <dbReference type="PROSITE" id="PS51186"/>
    </source>
</evidence>
<name>A0A031JPK2_9SPHN</name>
<keyword evidence="2" id="KW-0614">Plasmid</keyword>
<organism evidence="3 4">
    <name type="scientific">Novosphingobium resinovorum</name>
    <dbReference type="NCBI Taxonomy" id="158500"/>
    <lineage>
        <taxon>Bacteria</taxon>
        <taxon>Pseudomonadati</taxon>
        <taxon>Pseudomonadota</taxon>
        <taxon>Alphaproteobacteria</taxon>
        <taxon>Sphingomonadales</taxon>
        <taxon>Sphingomonadaceae</taxon>
        <taxon>Novosphingobium</taxon>
    </lineage>
</organism>
<dbReference type="Pfam" id="PF13302">
    <property type="entry name" value="Acetyltransf_3"/>
    <property type="match status" value="1"/>
</dbReference>
<reference evidence="5" key="3">
    <citation type="journal article" date="2017" name="J. Biotechnol.">
        <title>Complete genome sequence of Novosphingobium resinovorum SA1, a versatile xenobiotic-degrading bacterium capable of utilizing sulfanilic acid.</title>
        <authorList>
            <person name="Hegedus B."/>
            <person name="Kos P.B."/>
            <person name="Balint B."/>
            <person name="Maroti G."/>
            <person name="Gan H.M."/>
            <person name="Perei K."/>
            <person name="Rakhely G."/>
        </authorList>
    </citation>
    <scope>NUCLEOTIDE SEQUENCE [LARGE SCALE GENOMIC DNA]</scope>
    <source>
        <strain evidence="5">SA1</strain>
    </source>
</reference>
<accession>A0A031JPK2</accession>
<evidence type="ECO:0000313" key="3">
    <source>
        <dbReference type="EMBL" id="EZP79716.1"/>
    </source>
</evidence>
<dbReference type="SUPFAM" id="SSF55729">
    <property type="entry name" value="Acyl-CoA N-acyltransferases (Nat)"/>
    <property type="match status" value="1"/>
</dbReference>
<dbReference type="PANTHER" id="PTHR43610:SF1">
    <property type="entry name" value="N-ACETYLTRANSFERASE DOMAIN-CONTAINING PROTEIN"/>
    <property type="match status" value="1"/>
</dbReference>
<keyword evidence="3" id="KW-0808">Transferase</keyword>
<proteinExistence type="predicted"/>
<geneLocation type="plasmid" evidence="2 5">
    <name>pSA1</name>
</geneLocation>
<dbReference type="EMBL" id="CP017076">
    <property type="protein sequence ID" value="AOR79308.1"/>
    <property type="molecule type" value="Genomic_DNA"/>
</dbReference>
<dbReference type="EMBL" id="JFYZ01000023">
    <property type="protein sequence ID" value="EZP79716.1"/>
    <property type="molecule type" value="Genomic_DNA"/>
</dbReference>
<evidence type="ECO:0000313" key="4">
    <source>
        <dbReference type="Proteomes" id="UP000024329"/>
    </source>
</evidence>